<accession>A0A657IU45</accession>
<organism evidence="2 3">
    <name type="scientific">Rothia kristinae</name>
    <dbReference type="NCBI Taxonomy" id="37923"/>
    <lineage>
        <taxon>Bacteria</taxon>
        <taxon>Bacillati</taxon>
        <taxon>Actinomycetota</taxon>
        <taxon>Actinomycetes</taxon>
        <taxon>Micrococcales</taxon>
        <taxon>Micrococcaceae</taxon>
        <taxon>Rothia</taxon>
    </lineage>
</organism>
<evidence type="ECO:0000256" key="1">
    <source>
        <dbReference type="SAM" id="MobiDB-lite"/>
    </source>
</evidence>
<dbReference type="Proteomes" id="UP000092021">
    <property type="component" value="Unassembled WGS sequence"/>
</dbReference>
<protein>
    <submittedName>
        <fullName evidence="2">Uncharacterized protein</fullName>
    </submittedName>
</protein>
<name>A0A657IU45_9MICC</name>
<gene>
    <name evidence="2" type="ORF">A5N15_08930</name>
</gene>
<evidence type="ECO:0000313" key="2">
    <source>
        <dbReference type="EMBL" id="OAX57056.1"/>
    </source>
</evidence>
<comment type="caution">
    <text evidence="2">The sequence shown here is derived from an EMBL/GenBank/DDBJ whole genome shotgun (WGS) entry which is preliminary data.</text>
</comment>
<evidence type="ECO:0000313" key="3">
    <source>
        <dbReference type="Proteomes" id="UP000092021"/>
    </source>
</evidence>
<feature type="compositionally biased region" description="Gly residues" evidence="1">
    <location>
        <begin position="83"/>
        <end position="93"/>
    </location>
</feature>
<proteinExistence type="predicted"/>
<sequence length="107" mass="11273">MIRACTTSRISWGPTCRIRAPRLGVEGHPPFGLQADESLAHRGAGDLQLRGDLAFGDQLPAFELVLEDAGLDVLVHQVRRGGPGGARGSGLGVHGSLPGVDRPDEAW</sequence>
<dbReference type="AlphaFoldDB" id="A0A657IU45"/>
<dbReference type="EMBL" id="LWGZ01000795">
    <property type="protein sequence ID" value="OAX57056.1"/>
    <property type="molecule type" value="Genomic_DNA"/>
</dbReference>
<feature type="region of interest" description="Disordered" evidence="1">
    <location>
        <begin position="83"/>
        <end position="107"/>
    </location>
</feature>
<reference evidence="2 3" key="1">
    <citation type="submission" date="2016-04" db="EMBL/GenBank/DDBJ databases">
        <title>Identification of putative biosynthetic pathways for the production of bioactive secondary metabolites by the marine actinomycete Kocuria kristinae RUTW2-3.</title>
        <authorList>
            <person name="Waterworth S.C."/>
            <person name="Walmsley T.A."/>
            <person name="Matongo T."/>
            <person name="Davies-Coleman M.T."/>
            <person name="Dorrington R.A."/>
        </authorList>
    </citation>
    <scope>NUCLEOTIDE SEQUENCE [LARGE SCALE GENOMIC DNA]</scope>
    <source>
        <strain evidence="2 3">RUTW4-5</strain>
    </source>
</reference>